<dbReference type="InParanoid" id="A0A2T3AIH8"/>
<keyword evidence="3" id="KW-1185">Reference proteome</keyword>
<organism evidence="2 3">
    <name type="scientific">Coniella lustricola</name>
    <dbReference type="NCBI Taxonomy" id="2025994"/>
    <lineage>
        <taxon>Eukaryota</taxon>
        <taxon>Fungi</taxon>
        <taxon>Dikarya</taxon>
        <taxon>Ascomycota</taxon>
        <taxon>Pezizomycotina</taxon>
        <taxon>Sordariomycetes</taxon>
        <taxon>Sordariomycetidae</taxon>
        <taxon>Diaporthales</taxon>
        <taxon>Schizoparmaceae</taxon>
        <taxon>Coniella</taxon>
    </lineage>
</organism>
<sequence>MCCLEGQEARSSGYPGSTREPISPCGPQPHPPRLLPQSWPTTNISFYSTSSISTARGWQVGSAFSPPPCLCLCFYRSQRASLDGTARGMSPESDSQVASQPASQTSQARLGQARPWLHHCLCRFASRPLAMKPVQNGAALRQVDVPSTPPSMFDSTMIQYGRLRPGLRLFACLWLAVSCSNPSHLFVLLRACTTEYFLHAFHVQPHHPSAWNCYRPPREGDISEDPTSHLRMPMLRIHACLQSKRRGRSFSILVWLHLPGPHLSALESSFFFFFPPLFLCLGPPPSSPSALVVFFFVHLVLCRHSVWRLEYNLSRLSWPEQETLMPHIPRAQHLYGIFLPN</sequence>
<feature type="region of interest" description="Disordered" evidence="1">
    <location>
        <begin position="1"/>
        <end position="34"/>
    </location>
</feature>
<gene>
    <name evidence="2" type="ORF">BD289DRAFT_48528</name>
</gene>
<protein>
    <submittedName>
        <fullName evidence="2">Uncharacterized protein</fullName>
    </submittedName>
</protein>
<evidence type="ECO:0000313" key="2">
    <source>
        <dbReference type="EMBL" id="PSR99256.1"/>
    </source>
</evidence>
<dbReference type="AlphaFoldDB" id="A0A2T3AIH8"/>
<feature type="compositionally biased region" description="Pro residues" evidence="1">
    <location>
        <begin position="24"/>
        <end position="34"/>
    </location>
</feature>
<evidence type="ECO:0000313" key="3">
    <source>
        <dbReference type="Proteomes" id="UP000241462"/>
    </source>
</evidence>
<feature type="region of interest" description="Disordered" evidence="1">
    <location>
        <begin position="84"/>
        <end position="105"/>
    </location>
</feature>
<dbReference type="EMBL" id="KZ678385">
    <property type="protein sequence ID" value="PSR99256.1"/>
    <property type="molecule type" value="Genomic_DNA"/>
</dbReference>
<feature type="compositionally biased region" description="Polar residues" evidence="1">
    <location>
        <begin position="92"/>
        <end position="105"/>
    </location>
</feature>
<name>A0A2T3AIH8_9PEZI</name>
<proteinExistence type="predicted"/>
<reference evidence="2 3" key="1">
    <citation type="journal article" date="2018" name="Mycol. Prog.">
        <title>Coniella lustricola, a new species from submerged detritus.</title>
        <authorList>
            <person name="Raudabaugh D.B."/>
            <person name="Iturriaga T."/>
            <person name="Carver A."/>
            <person name="Mondo S."/>
            <person name="Pangilinan J."/>
            <person name="Lipzen A."/>
            <person name="He G."/>
            <person name="Amirebrahimi M."/>
            <person name="Grigoriev I.V."/>
            <person name="Miller A.N."/>
        </authorList>
    </citation>
    <scope>NUCLEOTIDE SEQUENCE [LARGE SCALE GENOMIC DNA]</scope>
    <source>
        <strain evidence="2 3">B22-T-1</strain>
    </source>
</reference>
<dbReference type="Proteomes" id="UP000241462">
    <property type="component" value="Unassembled WGS sequence"/>
</dbReference>
<accession>A0A2T3AIH8</accession>
<evidence type="ECO:0000256" key="1">
    <source>
        <dbReference type="SAM" id="MobiDB-lite"/>
    </source>
</evidence>